<dbReference type="EMBL" id="JAPFQL010000057">
    <property type="protein sequence ID" value="MDC5698213.1"/>
    <property type="molecule type" value="Genomic_DNA"/>
</dbReference>
<dbReference type="Gene3D" id="2.60.40.1180">
    <property type="entry name" value="Golgi alpha-mannosidase II"/>
    <property type="match status" value="1"/>
</dbReference>
<protein>
    <recommendedName>
        <fullName evidence="1">Alpha galactosidase C-terminal domain-containing protein</fullName>
    </recommendedName>
</protein>
<dbReference type="InterPro" id="IPR013780">
    <property type="entry name" value="Glyco_hydro_b"/>
</dbReference>
<reference evidence="2 3" key="1">
    <citation type="submission" date="2022-11" db="EMBL/GenBank/DDBJ databases">
        <title>Anaerobic phenanthrene biodegradation by a DNRA strain PheN6.</title>
        <authorList>
            <person name="Zhang Z."/>
        </authorList>
    </citation>
    <scope>NUCLEOTIDE SEQUENCE [LARGE SCALE GENOMIC DNA]</scope>
    <source>
        <strain evidence="2 3">PheN6</strain>
    </source>
</reference>
<proteinExistence type="predicted"/>
<gene>
    <name evidence="2" type="ORF">OO014_13180</name>
</gene>
<evidence type="ECO:0000313" key="3">
    <source>
        <dbReference type="Proteomes" id="UP001150259"/>
    </source>
</evidence>
<accession>A0ABT5GIZ8</accession>
<feature type="domain" description="Alpha galactosidase C-terminal" evidence="1">
    <location>
        <begin position="30"/>
        <end position="99"/>
    </location>
</feature>
<comment type="caution">
    <text evidence="2">The sequence shown here is derived from an EMBL/GenBank/DDBJ whole genome shotgun (WGS) entry which is preliminary data.</text>
</comment>
<dbReference type="InterPro" id="IPR041233">
    <property type="entry name" value="Melibiase_C"/>
</dbReference>
<organism evidence="2 3">
    <name type="scientific">Intrasporangium calvum</name>
    <dbReference type="NCBI Taxonomy" id="53358"/>
    <lineage>
        <taxon>Bacteria</taxon>
        <taxon>Bacillati</taxon>
        <taxon>Actinomycetota</taxon>
        <taxon>Actinomycetes</taxon>
        <taxon>Micrococcales</taxon>
        <taxon>Intrasporangiaceae</taxon>
        <taxon>Intrasporangium</taxon>
    </lineage>
</organism>
<dbReference type="Proteomes" id="UP001150259">
    <property type="component" value="Unassembled WGS sequence"/>
</dbReference>
<evidence type="ECO:0000313" key="2">
    <source>
        <dbReference type="EMBL" id="MDC5698213.1"/>
    </source>
</evidence>
<evidence type="ECO:0000259" key="1">
    <source>
        <dbReference type="Pfam" id="PF17801"/>
    </source>
</evidence>
<keyword evidence="3" id="KW-1185">Reference proteome</keyword>
<name>A0ABT5GIZ8_9MICO</name>
<dbReference type="SUPFAM" id="SSF51011">
    <property type="entry name" value="Glycosyl hydrolase domain"/>
    <property type="match status" value="1"/>
</dbReference>
<dbReference type="Pfam" id="PF17801">
    <property type="entry name" value="Melibiase_C"/>
    <property type="match status" value="1"/>
</dbReference>
<sequence>MLTHPGLIAINQDPLGRPARLTSVAAQSMTWVRELSSGGLAVAVLNHSDSVATVDLSPAALRLPGCYQALDVIAARDLGDLEDGLKVPLGSHETLVLRLSPSGDSRIADPPRPSS</sequence>